<dbReference type="AlphaFoldDB" id="A0A5J5RM84"/>
<feature type="transmembrane region" description="Helical" evidence="1">
    <location>
        <begin position="30"/>
        <end position="48"/>
    </location>
</feature>
<evidence type="ECO:0000313" key="3">
    <source>
        <dbReference type="Proteomes" id="UP000327439"/>
    </source>
</evidence>
<sequence length="51" mass="5932">MAKETNKALQLCWVAPSLHCGELRVAVRFYLTLVLEHNLYFLFLLCLISSY</sequence>
<dbReference type="Proteomes" id="UP000327439">
    <property type="component" value="Chromosome D05"/>
</dbReference>
<gene>
    <name evidence="2" type="ORF">ES319_D05G342100v1</name>
</gene>
<proteinExistence type="predicted"/>
<evidence type="ECO:0000313" key="2">
    <source>
        <dbReference type="EMBL" id="KAB2031996.1"/>
    </source>
</evidence>
<keyword evidence="3" id="KW-1185">Reference proteome</keyword>
<evidence type="ECO:0000256" key="1">
    <source>
        <dbReference type="SAM" id="Phobius"/>
    </source>
</evidence>
<reference evidence="3" key="1">
    <citation type="journal article" date="2020" name="Nat. Genet.">
        <title>Genomic diversifications of five Gossypium allopolyploid species and their impact on cotton improvement.</title>
        <authorList>
            <person name="Chen Z.J."/>
            <person name="Sreedasyam A."/>
            <person name="Ando A."/>
            <person name="Song Q."/>
            <person name="De Santiago L.M."/>
            <person name="Hulse-Kemp A.M."/>
            <person name="Ding M."/>
            <person name="Ye W."/>
            <person name="Kirkbride R.C."/>
            <person name="Jenkins J."/>
            <person name="Plott C."/>
            <person name="Lovell J."/>
            <person name="Lin Y.M."/>
            <person name="Vaughn R."/>
            <person name="Liu B."/>
            <person name="Simpson S."/>
            <person name="Scheffler B.E."/>
            <person name="Wen L."/>
            <person name="Saski C.A."/>
            <person name="Grover C.E."/>
            <person name="Hu G."/>
            <person name="Conover J.L."/>
            <person name="Carlson J.W."/>
            <person name="Shu S."/>
            <person name="Boston L.B."/>
            <person name="Williams M."/>
            <person name="Peterson D.G."/>
            <person name="McGee K."/>
            <person name="Jones D.C."/>
            <person name="Wendel J.F."/>
            <person name="Stelly D.M."/>
            <person name="Grimwood J."/>
            <person name="Schmutz J."/>
        </authorList>
    </citation>
    <scope>NUCLEOTIDE SEQUENCE [LARGE SCALE GENOMIC DNA]</scope>
    <source>
        <strain evidence="3">cv. 3-79</strain>
    </source>
</reference>
<accession>A0A5J5RM84</accession>
<protein>
    <submittedName>
        <fullName evidence="2">Uncharacterized protein</fullName>
    </submittedName>
</protein>
<keyword evidence="1" id="KW-0472">Membrane</keyword>
<organism evidence="2 3">
    <name type="scientific">Gossypium barbadense</name>
    <name type="common">Sea Island cotton</name>
    <name type="synonym">Hibiscus barbadensis</name>
    <dbReference type="NCBI Taxonomy" id="3634"/>
    <lineage>
        <taxon>Eukaryota</taxon>
        <taxon>Viridiplantae</taxon>
        <taxon>Streptophyta</taxon>
        <taxon>Embryophyta</taxon>
        <taxon>Tracheophyta</taxon>
        <taxon>Spermatophyta</taxon>
        <taxon>Magnoliopsida</taxon>
        <taxon>eudicotyledons</taxon>
        <taxon>Gunneridae</taxon>
        <taxon>Pentapetalae</taxon>
        <taxon>rosids</taxon>
        <taxon>malvids</taxon>
        <taxon>Malvales</taxon>
        <taxon>Malvaceae</taxon>
        <taxon>Malvoideae</taxon>
        <taxon>Gossypium</taxon>
    </lineage>
</organism>
<dbReference type="EMBL" id="CM018219">
    <property type="protein sequence ID" value="KAB2031996.1"/>
    <property type="molecule type" value="Genomic_DNA"/>
</dbReference>
<name>A0A5J5RM84_GOSBA</name>
<keyword evidence="1" id="KW-1133">Transmembrane helix</keyword>
<keyword evidence="1" id="KW-0812">Transmembrane</keyword>